<dbReference type="SUPFAM" id="SSF53067">
    <property type="entry name" value="Actin-like ATPase domain"/>
    <property type="match status" value="1"/>
</dbReference>
<comment type="similarity">
    <text evidence="1">Belongs to the ROK (NagC/XylR) family.</text>
</comment>
<evidence type="ECO:0000256" key="1">
    <source>
        <dbReference type="ARBA" id="ARBA00006479"/>
    </source>
</evidence>
<dbReference type="Gene3D" id="3.30.420.40">
    <property type="match status" value="2"/>
</dbReference>
<evidence type="ECO:0000313" key="2">
    <source>
        <dbReference type="EMBL" id="NYJ78118.1"/>
    </source>
</evidence>
<dbReference type="Proteomes" id="UP000535437">
    <property type="component" value="Unassembled WGS sequence"/>
</dbReference>
<reference evidence="2 3" key="1">
    <citation type="submission" date="2020-07" db="EMBL/GenBank/DDBJ databases">
        <title>Sequencing the genomes of 1000 actinobacteria strains.</title>
        <authorList>
            <person name="Klenk H.-P."/>
        </authorList>
    </citation>
    <scope>NUCLEOTIDE SEQUENCE [LARGE SCALE GENOMIC DNA]</scope>
    <source>
        <strain evidence="2 3">DSM 15475</strain>
    </source>
</reference>
<sequence length="313" mass="32173">MNLVQAAEDAPPSTLRVGLDIGGTNTDAVVLDERQQVIAQVRISTEPGVEGVLETVREVLSALRSHTDARGFLSIGIGIPGQVDPSGSTVRHALNLGLSDLNLRGVLEAELGVPVSIENDVKAAALGAYALRGSGSETLGYLNLGTGVAAAAVLRGEIWRGASGAAGEIGHASIDPGGPRCACGQRGCIEAFAGGGAVARRWRGAGSGAVHEVFDAAETGDPHARRLRDELAWAVAAAVRLMVLSLDVPVVVLGGGVAGMGPRLLDRVTGELIREADSSPFLRSLRLDERVEMLPPGSQAASWGAALVGRPRT</sequence>
<accession>A0A7Z0GNF4</accession>
<dbReference type="Pfam" id="PF00480">
    <property type="entry name" value="ROK"/>
    <property type="match status" value="1"/>
</dbReference>
<dbReference type="RefSeq" id="WP_246348760.1">
    <property type="nucleotide sequence ID" value="NZ_BAAALL010000002.1"/>
</dbReference>
<gene>
    <name evidence="2" type="ORF">HNR09_001529</name>
</gene>
<comment type="caution">
    <text evidence="2">The sequence shown here is derived from an EMBL/GenBank/DDBJ whole genome shotgun (WGS) entry which is preliminary data.</text>
</comment>
<dbReference type="PANTHER" id="PTHR18964:SF169">
    <property type="entry name" value="N-ACETYLMANNOSAMINE KINASE"/>
    <property type="match status" value="1"/>
</dbReference>
<dbReference type="AlphaFoldDB" id="A0A7Z0GNF4"/>
<keyword evidence="2" id="KW-0418">Kinase</keyword>
<name>A0A7Z0GNF4_9MICC</name>
<keyword evidence="3" id="KW-1185">Reference proteome</keyword>
<keyword evidence="2" id="KW-0808">Transferase</keyword>
<evidence type="ECO:0000313" key="3">
    <source>
        <dbReference type="Proteomes" id="UP000535437"/>
    </source>
</evidence>
<dbReference type="InterPro" id="IPR000600">
    <property type="entry name" value="ROK"/>
</dbReference>
<proteinExistence type="inferred from homology"/>
<protein>
    <submittedName>
        <fullName evidence="2">Putative NBD/HSP70 family sugar kinase</fullName>
    </submittedName>
</protein>
<dbReference type="EMBL" id="JACCFY010000001">
    <property type="protein sequence ID" value="NYJ78118.1"/>
    <property type="molecule type" value="Genomic_DNA"/>
</dbReference>
<organism evidence="2 3">
    <name type="scientific">Nesterenkonia xinjiangensis</name>
    <dbReference type="NCBI Taxonomy" id="225327"/>
    <lineage>
        <taxon>Bacteria</taxon>
        <taxon>Bacillati</taxon>
        <taxon>Actinomycetota</taxon>
        <taxon>Actinomycetes</taxon>
        <taxon>Micrococcales</taxon>
        <taxon>Micrococcaceae</taxon>
        <taxon>Nesterenkonia</taxon>
    </lineage>
</organism>
<dbReference type="PANTHER" id="PTHR18964">
    <property type="entry name" value="ROK (REPRESSOR, ORF, KINASE) FAMILY"/>
    <property type="match status" value="1"/>
</dbReference>
<dbReference type="InterPro" id="IPR043129">
    <property type="entry name" value="ATPase_NBD"/>
</dbReference>
<dbReference type="GO" id="GO:0016301">
    <property type="term" value="F:kinase activity"/>
    <property type="evidence" value="ECO:0007669"/>
    <property type="project" value="UniProtKB-KW"/>
</dbReference>